<dbReference type="GO" id="GO:0000027">
    <property type="term" value="P:ribosomal large subunit assembly"/>
    <property type="evidence" value="ECO:0007669"/>
    <property type="project" value="TreeGrafter"/>
</dbReference>
<evidence type="ECO:0000256" key="4">
    <source>
        <dbReference type="ARBA" id="ARBA00022722"/>
    </source>
</evidence>
<protein>
    <recommendedName>
        <fullName evidence="3">RNA exonuclease 4</fullName>
    </recommendedName>
</protein>
<dbReference type="GO" id="GO:0008408">
    <property type="term" value="F:3'-5' exonuclease activity"/>
    <property type="evidence" value="ECO:0007669"/>
    <property type="project" value="InterPro"/>
</dbReference>
<keyword evidence="12" id="KW-1185">Reference proteome</keyword>
<sequence>MSALSSNWKKLSSKINKENGKVTKPKNKKTTNTKAKTKPDPPKKQAKYLVSVFKVPSETATIKKTVTPIEYALWTKENNISISDLPESLKAISLSPQGTDSRKKEPGKYIAIDCEFVGVGPEGEESALARISIVNYYGHVIFDEFVKPRERVTDWRTWVSGVSPRNMKDAISFEEAQKKTADVLEGKILVGHAVHHDLESLFLSHPHAMIRDTTQYPPFREIAGGRIPSLKKLAEHFLKIDIQGAAHSSVEDARATMLLFRLHKKDIEKHLRSKYGSRR</sequence>
<feature type="compositionally biased region" description="Polar residues" evidence="9">
    <location>
        <begin position="1"/>
        <end position="14"/>
    </location>
</feature>
<dbReference type="PANTHER" id="PTHR12801:SF45">
    <property type="entry name" value="RNA EXONUCLEASE 4"/>
    <property type="match status" value="1"/>
</dbReference>
<keyword evidence="4" id="KW-0540">Nuclease</keyword>
<evidence type="ECO:0000256" key="1">
    <source>
        <dbReference type="ARBA" id="ARBA00004123"/>
    </source>
</evidence>
<comment type="caution">
    <text evidence="11">The sequence shown here is derived from an EMBL/GenBank/DDBJ whole genome shotgun (WGS) entry which is preliminary data.</text>
</comment>
<keyword evidence="5" id="KW-0378">Hydrolase</keyword>
<keyword evidence="7" id="KW-0539">Nucleus</keyword>
<dbReference type="PANTHER" id="PTHR12801">
    <property type="entry name" value="RNA EXONUCLEASE REXO1 / RECO3 FAMILY MEMBER-RELATED"/>
    <property type="match status" value="1"/>
</dbReference>
<feature type="domain" description="PI-PLC Y-box" evidence="10">
    <location>
        <begin position="132"/>
        <end position="218"/>
    </location>
</feature>
<dbReference type="GO" id="GO:0006629">
    <property type="term" value="P:lipid metabolic process"/>
    <property type="evidence" value="ECO:0007669"/>
    <property type="project" value="InterPro"/>
</dbReference>
<evidence type="ECO:0000313" key="11">
    <source>
        <dbReference type="EMBL" id="KAG7660704.1"/>
    </source>
</evidence>
<comment type="function">
    <text evidence="8">Exoribonuclease involved in ribosome biosynthesis. Involved in the processing of ITS1, the internal transcribed spacer localized between the 18S and 5.8S rRNAs.</text>
</comment>
<name>A0A8J5Q1Y7_9ASCO</name>
<dbReference type="InterPro" id="IPR001711">
    <property type="entry name" value="PLipase_C_Pinositol-sp_Y"/>
</dbReference>
<evidence type="ECO:0000256" key="7">
    <source>
        <dbReference type="ARBA" id="ARBA00023242"/>
    </source>
</evidence>
<dbReference type="Proteomes" id="UP000694255">
    <property type="component" value="Unassembled WGS sequence"/>
</dbReference>
<organism evidence="11 12">
    <name type="scientific">[Candida] subhashii</name>
    <dbReference type="NCBI Taxonomy" id="561895"/>
    <lineage>
        <taxon>Eukaryota</taxon>
        <taxon>Fungi</taxon>
        <taxon>Dikarya</taxon>
        <taxon>Ascomycota</taxon>
        <taxon>Saccharomycotina</taxon>
        <taxon>Pichiomycetes</taxon>
        <taxon>Debaryomycetaceae</taxon>
        <taxon>Spathaspora</taxon>
    </lineage>
</organism>
<dbReference type="OrthoDB" id="8191639at2759"/>
<dbReference type="Pfam" id="PF00929">
    <property type="entry name" value="RNase_T"/>
    <property type="match status" value="1"/>
</dbReference>
<dbReference type="GO" id="GO:0035556">
    <property type="term" value="P:intracellular signal transduction"/>
    <property type="evidence" value="ECO:0007669"/>
    <property type="project" value="InterPro"/>
</dbReference>
<dbReference type="GO" id="GO:0006364">
    <property type="term" value="P:rRNA processing"/>
    <property type="evidence" value="ECO:0007669"/>
    <property type="project" value="InterPro"/>
</dbReference>
<dbReference type="GO" id="GO:0004435">
    <property type="term" value="F:phosphatidylinositol-4,5-bisphosphate phospholipase C activity"/>
    <property type="evidence" value="ECO:0007669"/>
    <property type="project" value="InterPro"/>
</dbReference>
<dbReference type="FunFam" id="3.30.420.10:FF:000007">
    <property type="entry name" value="Interferon-stimulated exonuclease gene 20"/>
    <property type="match status" value="1"/>
</dbReference>
<reference evidence="11 12" key="1">
    <citation type="journal article" date="2021" name="DNA Res.">
        <title>Genome analysis of Candida subhashii reveals its hybrid nature and dual mitochondrial genome conformations.</title>
        <authorList>
            <person name="Mixao V."/>
            <person name="Hegedusova E."/>
            <person name="Saus E."/>
            <person name="Pryszcz L.P."/>
            <person name="Cillingova A."/>
            <person name="Nosek J."/>
            <person name="Gabaldon T."/>
        </authorList>
    </citation>
    <scope>NUCLEOTIDE SEQUENCE [LARGE SCALE GENOMIC DNA]</scope>
    <source>
        <strain evidence="11 12">CBS 10753</strain>
    </source>
</reference>
<dbReference type="InterPro" id="IPR013520">
    <property type="entry name" value="Ribonucl_H"/>
</dbReference>
<evidence type="ECO:0000313" key="12">
    <source>
        <dbReference type="Proteomes" id="UP000694255"/>
    </source>
</evidence>
<evidence type="ECO:0000256" key="3">
    <source>
        <dbReference type="ARBA" id="ARBA00016937"/>
    </source>
</evidence>
<proteinExistence type="inferred from homology"/>
<evidence type="ECO:0000256" key="8">
    <source>
        <dbReference type="ARBA" id="ARBA00025599"/>
    </source>
</evidence>
<dbReference type="InterPro" id="IPR037431">
    <property type="entry name" value="REX4_DEDDh_dom"/>
</dbReference>
<evidence type="ECO:0000256" key="9">
    <source>
        <dbReference type="SAM" id="MobiDB-lite"/>
    </source>
</evidence>
<comment type="similarity">
    <text evidence="2">Belongs to the REXO4 family.</text>
</comment>
<keyword evidence="6" id="KW-0269">Exonuclease</keyword>
<dbReference type="RefSeq" id="XP_049260937.1">
    <property type="nucleotide sequence ID" value="XM_049409929.1"/>
</dbReference>
<dbReference type="SMART" id="SM00479">
    <property type="entry name" value="EXOIII"/>
    <property type="match status" value="1"/>
</dbReference>
<evidence type="ECO:0000256" key="6">
    <source>
        <dbReference type="ARBA" id="ARBA00022839"/>
    </source>
</evidence>
<comment type="subcellular location">
    <subcellularLocation>
        <location evidence="1">Nucleus</location>
    </subcellularLocation>
</comment>
<dbReference type="AlphaFoldDB" id="A0A8J5Q1Y7"/>
<dbReference type="CDD" id="cd06144">
    <property type="entry name" value="REX4_like"/>
    <property type="match status" value="1"/>
</dbReference>
<dbReference type="PROSITE" id="PS50008">
    <property type="entry name" value="PIPLC_Y_DOMAIN"/>
    <property type="match status" value="1"/>
</dbReference>
<accession>A0A8J5Q1Y7</accession>
<dbReference type="InterPro" id="IPR047021">
    <property type="entry name" value="REXO1/3/4-like"/>
</dbReference>
<dbReference type="GO" id="GO:0005634">
    <property type="term" value="C:nucleus"/>
    <property type="evidence" value="ECO:0007669"/>
    <property type="project" value="UniProtKB-SubCell"/>
</dbReference>
<evidence type="ECO:0000259" key="10">
    <source>
        <dbReference type="PROSITE" id="PS50008"/>
    </source>
</evidence>
<evidence type="ECO:0000256" key="5">
    <source>
        <dbReference type="ARBA" id="ARBA00022801"/>
    </source>
</evidence>
<feature type="region of interest" description="Disordered" evidence="9">
    <location>
        <begin position="1"/>
        <end position="43"/>
    </location>
</feature>
<dbReference type="EMBL" id="JAGSYN010000275">
    <property type="protein sequence ID" value="KAG7660704.1"/>
    <property type="molecule type" value="Genomic_DNA"/>
</dbReference>
<evidence type="ECO:0000256" key="2">
    <source>
        <dbReference type="ARBA" id="ARBA00010489"/>
    </source>
</evidence>
<dbReference type="GeneID" id="73472621"/>
<gene>
    <name evidence="11" type="ORF">J8A68_005821</name>
</gene>